<feature type="compositionally biased region" description="Polar residues" evidence="10">
    <location>
        <begin position="531"/>
        <end position="543"/>
    </location>
</feature>
<feature type="compositionally biased region" description="Basic residues" evidence="10">
    <location>
        <begin position="128"/>
        <end position="148"/>
    </location>
</feature>
<evidence type="ECO:0000313" key="13">
    <source>
        <dbReference type="Proteomes" id="UP000053240"/>
    </source>
</evidence>
<keyword evidence="5" id="KW-0677">Repeat</keyword>
<keyword evidence="4 9" id="KW-0479">Metal-binding</keyword>
<dbReference type="InterPro" id="IPR040366">
    <property type="entry name" value="Nab2/ZC3H14"/>
</dbReference>
<comment type="subcellular location">
    <subcellularLocation>
        <location evidence="1">Nucleus</location>
    </subcellularLocation>
</comment>
<evidence type="ECO:0000256" key="1">
    <source>
        <dbReference type="ARBA" id="ARBA00004123"/>
    </source>
</evidence>
<feature type="compositionally biased region" description="Basic and acidic residues" evidence="10">
    <location>
        <begin position="316"/>
        <end position="325"/>
    </location>
</feature>
<proteinExistence type="inferred from homology"/>
<feature type="compositionally biased region" description="Basic and acidic residues" evidence="10">
    <location>
        <begin position="706"/>
        <end position="726"/>
    </location>
</feature>
<dbReference type="EMBL" id="KQ460813">
    <property type="protein sequence ID" value="KPJ12133.1"/>
    <property type="molecule type" value="Genomic_DNA"/>
</dbReference>
<dbReference type="GO" id="GO:0043488">
    <property type="term" value="P:regulation of mRNA stability"/>
    <property type="evidence" value="ECO:0007669"/>
    <property type="project" value="InterPro"/>
</dbReference>
<evidence type="ECO:0000256" key="9">
    <source>
        <dbReference type="PROSITE-ProRule" id="PRU00723"/>
    </source>
</evidence>
<evidence type="ECO:0000313" key="12">
    <source>
        <dbReference type="EMBL" id="KPJ12133.1"/>
    </source>
</evidence>
<evidence type="ECO:0000256" key="2">
    <source>
        <dbReference type="ARBA" id="ARBA00008423"/>
    </source>
</evidence>
<accession>A0A0N1ID80</accession>
<feature type="compositionally biased region" description="Polar residues" evidence="10">
    <location>
        <begin position="805"/>
        <end position="820"/>
    </location>
</feature>
<protein>
    <recommendedName>
        <fullName evidence="3">Zinc finger CCCH domain-containing protein 14</fullName>
    </recommendedName>
</protein>
<feature type="region of interest" description="Disordered" evidence="10">
    <location>
        <begin position="290"/>
        <end position="456"/>
    </location>
</feature>
<keyword evidence="8" id="KW-0539">Nucleus</keyword>
<dbReference type="AlphaFoldDB" id="A0A0N1ID80"/>
<feature type="compositionally biased region" description="Basic and acidic residues" evidence="10">
    <location>
        <begin position="794"/>
        <end position="804"/>
    </location>
</feature>
<dbReference type="Gene3D" id="1.20.1390.10">
    <property type="entry name" value="PWI domain"/>
    <property type="match status" value="1"/>
</dbReference>
<evidence type="ECO:0000256" key="4">
    <source>
        <dbReference type="ARBA" id="ARBA00022723"/>
    </source>
</evidence>
<feature type="region of interest" description="Disordered" evidence="10">
    <location>
        <begin position="210"/>
        <end position="236"/>
    </location>
</feature>
<evidence type="ECO:0000256" key="7">
    <source>
        <dbReference type="ARBA" id="ARBA00022833"/>
    </source>
</evidence>
<comment type="similarity">
    <text evidence="2">Belongs to the ZC3H14 family.</text>
</comment>
<gene>
    <name evidence="12" type="ORF">RR48_03880</name>
</gene>
<feature type="region of interest" description="Disordered" evidence="10">
    <location>
        <begin position="88"/>
        <end position="151"/>
    </location>
</feature>
<feature type="compositionally biased region" description="Basic and acidic residues" evidence="10">
    <location>
        <begin position="748"/>
        <end position="771"/>
    </location>
</feature>
<dbReference type="GO" id="GO:0005634">
    <property type="term" value="C:nucleus"/>
    <property type="evidence" value="ECO:0007669"/>
    <property type="project" value="UniProtKB-SubCell"/>
</dbReference>
<evidence type="ECO:0000256" key="8">
    <source>
        <dbReference type="ARBA" id="ARBA00023242"/>
    </source>
</evidence>
<keyword evidence="6 9" id="KW-0863">Zinc-finger</keyword>
<feature type="compositionally biased region" description="Basic and acidic residues" evidence="10">
    <location>
        <begin position="336"/>
        <end position="347"/>
    </location>
</feature>
<dbReference type="GO" id="GO:0008143">
    <property type="term" value="F:poly(A) binding"/>
    <property type="evidence" value="ECO:0007669"/>
    <property type="project" value="InterPro"/>
</dbReference>
<evidence type="ECO:0000256" key="5">
    <source>
        <dbReference type="ARBA" id="ARBA00022737"/>
    </source>
</evidence>
<dbReference type="InParanoid" id="A0A0N1ID80"/>
<dbReference type="PANTHER" id="PTHR14738">
    <property type="entry name" value="ZINC FINGER CCCH DOMAIN-CONTAINING PROTEIN 14"/>
    <property type="match status" value="1"/>
</dbReference>
<evidence type="ECO:0000256" key="6">
    <source>
        <dbReference type="ARBA" id="ARBA00022771"/>
    </source>
</evidence>
<keyword evidence="7 9" id="KW-0862">Zinc</keyword>
<feature type="compositionally biased region" description="Basic and acidic residues" evidence="10">
    <location>
        <begin position="397"/>
        <end position="411"/>
    </location>
</feature>
<dbReference type="PANTHER" id="PTHR14738:SF29">
    <property type="entry name" value="ZINC FINGER CCCH DOMAIN-CONTAINING PROTEIN 14"/>
    <property type="match status" value="1"/>
</dbReference>
<feature type="region of interest" description="Disordered" evidence="10">
    <location>
        <begin position="528"/>
        <end position="556"/>
    </location>
</feature>
<feature type="compositionally biased region" description="Basic and acidic residues" evidence="10">
    <location>
        <begin position="223"/>
        <end position="236"/>
    </location>
</feature>
<evidence type="ECO:0000256" key="10">
    <source>
        <dbReference type="SAM" id="MobiDB-lite"/>
    </source>
</evidence>
<dbReference type="FunCoup" id="A0A0N1ID80">
    <property type="interactions" value="396"/>
</dbReference>
<dbReference type="Gene3D" id="4.10.1000.40">
    <property type="match status" value="2"/>
</dbReference>
<dbReference type="Pfam" id="PF14608">
    <property type="entry name" value="zf-CCCH_2"/>
    <property type="match status" value="6"/>
</dbReference>
<organism evidence="12 13">
    <name type="scientific">Papilio machaon</name>
    <name type="common">Old World swallowtail butterfly</name>
    <dbReference type="NCBI Taxonomy" id="76193"/>
    <lineage>
        <taxon>Eukaryota</taxon>
        <taxon>Metazoa</taxon>
        <taxon>Ecdysozoa</taxon>
        <taxon>Arthropoda</taxon>
        <taxon>Hexapoda</taxon>
        <taxon>Insecta</taxon>
        <taxon>Pterygota</taxon>
        <taxon>Neoptera</taxon>
        <taxon>Endopterygota</taxon>
        <taxon>Lepidoptera</taxon>
        <taxon>Glossata</taxon>
        <taxon>Ditrysia</taxon>
        <taxon>Papilionoidea</taxon>
        <taxon>Papilionidae</taxon>
        <taxon>Papilioninae</taxon>
        <taxon>Papilio</taxon>
    </lineage>
</organism>
<feature type="compositionally biased region" description="Basic and acidic residues" evidence="10">
    <location>
        <begin position="421"/>
        <end position="440"/>
    </location>
</feature>
<dbReference type="Proteomes" id="UP000053240">
    <property type="component" value="Unassembled WGS sequence"/>
</dbReference>
<dbReference type="SMART" id="SM00356">
    <property type="entry name" value="ZnF_C3H1"/>
    <property type="match status" value="3"/>
</dbReference>
<feature type="compositionally biased region" description="Basic and acidic residues" evidence="10">
    <location>
        <begin position="666"/>
        <end position="689"/>
    </location>
</feature>
<dbReference type="PROSITE" id="PS50103">
    <property type="entry name" value="ZF_C3H1"/>
    <property type="match status" value="1"/>
</dbReference>
<feature type="domain" description="C3H1-type" evidence="11">
    <location>
        <begin position="964"/>
        <end position="997"/>
    </location>
</feature>
<sequence>MEVVGSEIGQKMRSAIKAKLTELGCYVDDELPDYVMVMVANKRTRAQMDEDLQLFLGDNTELFVNWLHQVLKKLQEVQVTTPLKVVETEKVKERSKSKERKPKEKKEKEKTKKSDGGKKAKKKEKEKTHKKKEDKKVHKEKKKSKRHELIRPNIPPLLMNMEKESEPSITDVFAGQILKNHGITLDHKQDVTQIDASVLKEKRPIVPIIDPASIPSQSEPTTEDAHKKASAREEQIKEVHDIEAKISGLKKKLADQLDTMSDDEDFLNIRTEAEELLNDFAEDVFQEISQTAPVATPPLASRKSPTPKTPTPIIHTPKDPPKDLAKVLPINVPNEVTKDLSRDKPKEPVQILPHIELNLPKRPIRERLGVRGTTKESTENKEKDKNKATLPPSPERLTPERQPEAKPEQHAKKYSGSTPEQPRRSSISEESPVEKTEQNKRPISKVSVLENQRQPRVSCASVVRVRPRPRVSAPASNLLMKAVADAHKSLLNAPPKIEPEQRKLQRALVLPMRRCIETQKIVIQVPRDAQPDTNNDVVSTNMENDGEEKNKNKPSINITINRDNDDVVTPVHITKVINNMDYVPARTASRRDDTLIIETKNKQKSNTKKHRDTQFIVTMDGFQPNAFLAKKLMMEGLLDDDDELAKTVIPKPAKSVLITKENEDEIKEKENNETVDKEAENKEENRMKQESPIANECASKLSESSEIIKNEPRDDEQKKTLDDTGDKSNNQKKRLSDASEESDTQVIIKKEPQQTGEKRKSVDVRSDDTSDKIVTPPVKKRKASPIVFNIEKKEKETERVRERTQSASSDGHVTITTSSSSHKFDSVPPLSVAERKLLWCRAFPLCRYGSACAFAHPRCKFAAGCTRRGCVYSHSPPTSPPAIVSVAERKLLWCRAFPLCRYGSACAFAHPRCKFAAGCTRRGCVYSHSPPTSPPAIASHVVPAANYKTISSGGAISICKYYPSCVNPACHFYHPKPCRYGKACTNKLECNFYHNDSPSAKWKYP</sequence>
<feature type="compositionally biased region" description="Low complexity" evidence="10">
    <location>
        <begin position="303"/>
        <end position="315"/>
    </location>
</feature>
<feature type="region of interest" description="Disordered" evidence="10">
    <location>
        <begin position="794"/>
        <end position="820"/>
    </location>
</feature>
<feature type="compositionally biased region" description="Basic and acidic residues" evidence="10">
    <location>
        <begin position="363"/>
        <end position="387"/>
    </location>
</feature>
<evidence type="ECO:0000259" key="11">
    <source>
        <dbReference type="PROSITE" id="PS50103"/>
    </source>
</evidence>
<dbReference type="InterPro" id="IPR000571">
    <property type="entry name" value="Znf_CCCH"/>
</dbReference>
<feature type="zinc finger region" description="C3H1-type" evidence="9">
    <location>
        <begin position="964"/>
        <end position="997"/>
    </location>
</feature>
<dbReference type="GO" id="GO:0008270">
    <property type="term" value="F:zinc ion binding"/>
    <property type="evidence" value="ECO:0007669"/>
    <property type="project" value="UniProtKB-KW"/>
</dbReference>
<feature type="region of interest" description="Disordered" evidence="10">
    <location>
        <begin position="660"/>
        <end position="780"/>
    </location>
</feature>
<reference evidence="12 13" key="1">
    <citation type="journal article" date="2015" name="Nat. Commun.">
        <title>Outbred genome sequencing and CRISPR/Cas9 gene editing in butterflies.</title>
        <authorList>
            <person name="Li X."/>
            <person name="Fan D."/>
            <person name="Zhang W."/>
            <person name="Liu G."/>
            <person name="Zhang L."/>
            <person name="Zhao L."/>
            <person name="Fang X."/>
            <person name="Chen L."/>
            <person name="Dong Y."/>
            <person name="Chen Y."/>
            <person name="Ding Y."/>
            <person name="Zhao R."/>
            <person name="Feng M."/>
            <person name="Zhu Y."/>
            <person name="Feng Y."/>
            <person name="Jiang X."/>
            <person name="Zhu D."/>
            <person name="Xiang H."/>
            <person name="Feng X."/>
            <person name="Li S."/>
            <person name="Wang J."/>
            <person name="Zhang G."/>
            <person name="Kronforst M.R."/>
            <person name="Wang W."/>
        </authorList>
    </citation>
    <scope>NUCLEOTIDE SEQUENCE [LARGE SCALE GENOMIC DNA]</scope>
    <source>
        <strain evidence="12">Ya'a_city_454_Pm</strain>
        <tissue evidence="12">Whole body</tissue>
    </source>
</reference>
<evidence type="ECO:0000256" key="3">
    <source>
        <dbReference type="ARBA" id="ARBA00015071"/>
    </source>
</evidence>
<dbReference type="Gene3D" id="4.10.1000.30">
    <property type="match status" value="1"/>
</dbReference>
<keyword evidence="13" id="KW-1185">Reference proteome</keyword>
<dbReference type="STRING" id="76193.A0A0N1ID80"/>
<feature type="compositionally biased region" description="Basic and acidic residues" evidence="10">
    <location>
        <begin position="88"/>
        <end position="127"/>
    </location>
</feature>
<name>A0A0N1ID80_PAPMA</name>
<dbReference type="GO" id="GO:0005737">
    <property type="term" value="C:cytoplasm"/>
    <property type="evidence" value="ECO:0007669"/>
    <property type="project" value="TreeGrafter"/>
</dbReference>